<gene>
    <name evidence="8" type="ORF">GMD52_12320</name>
    <name evidence="7" type="ORF">GMD59_17465</name>
    <name evidence="6" type="ORF">TQ39_15905</name>
</gene>
<reference evidence="6" key="1">
    <citation type="submission" date="2015-02" db="EMBL/GenBank/DDBJ databases">
        <title>A novel member of the family Ruminococcaceae isolated from human feces.</title>
        <authorList>
            <person name="Shkoporov A.N."/>
            <person name="Chaplin A.V."/>
            <person name="Motuzova O.V."/>
            <person name="Kafarskaia L.I."/>
            <person name="Khokhlova E.V."/>
            <person name="Efimov B.A."/>
        </authorList>
    </citation>
    <scope>NUCLEOTIDE SEQUENCE [LARGE SCALE GENOMIC DNA]</scope>
    <source>
        <strain evidence="6">585-1</strain>
    </source>
</reference>
<dbReference type="Gene3D" id="3.20.20.300">
    <property type="entry name" value="Glycoside hydrolase, family 3, N-terminal domain"/>
    <property type="match status" value="1"/>
</dbReference>
<evidence type="ECO:0000313" key="9">
    <source>
        <dbReference type="Proteomes" id="UP000032483"/>
    </source>
</evidence>
<evidence type="ECO:0000259" key="5">
    <source>
        <dbReference type="SMART" id="SM01217"/>
    </source>
</evidence>
<dbReference type="GeneID" id="42858042"/>
<dbReference type="Gene3D" id="2.60.40.10">
    <property type="entry name" value="Immunoglobulins"/>
    <property type="match status" value="1"/>
</dbReference>
<comment type="caution">
    <text evidence="6">The sequence shown here is derived from an EMBL/GenBank/DDBJ whole genome shotgun (WGS) entry which is preliminary data.</text>
</comment>
<dbReference type="PROSITE" id="PS00775">
    <property type="entry name" value="GLYCOSYL_HYDROL_F3"/>
    <property type="match status" value="1"/>
</dbReference>
<evidence type="ECO:0000256" key="4">
    <source>
        <dbReference type="RuleBase" id="RU361161"/>
    </source>
</evidence>
<name>A0A0D8IVV2_9FIRM</name>
<accession>A0A0D8IVV2</accession>
<dbReference type="InterPro" id="IPR013783">
    <property type="entry name" value="Ig-like_fold"/>
</dbReference>
<dbReference type="Proteomes" id="UP000449193">
    <property type="component" value="Unassembled WGS sequence"/>
</dbReference>
<dbReference type="PANTHER" id="PTHR42715:SF10">
    <property type="entry name" value="BETA-GLUCOSIDASE"/>
    <property type="match status" value="1"/>
</dbReference>
<dbReference type="InterPro" id="IPR036881">
    <property type="entry name" value="Glyco_hydro_3_C_sf"/>
</dbReference>
<evidence type="ECO:0000313" key="6">
    <source>
        <dbReference type="EMBL" id="KJF38820.1"/>
    </source>
</evidence>
<keyword evidence="2 4" id="KW-0378">Hydrolase</keyword>
<dbReference type="Pfam" id="PF14310">
    <property type="entry name" value="Fn3-like"/>
    <property type="match status" value="1"/>
</dbReference>
<evidence type="ECO:0000256" key="2">
    <source>
        <dbReference type="ARBA" id="ARBA00022801"/>
    </source>
</evidence>
<dbReference type="SMART" id="SM01217">
    <property type="entry name" value="Fn3_like"/>
    <property type="match status" value="1"/>
</dbReference>
<dbReference type="Gene3D" id="3.40.50.1700">
    <property type="entry name" value="Glycoside hydrolase family 3 C-terminal domain"/>
    <property type="match status" value="1"/>
</dbReference>
<dbReference type="SUPFAM" id="SSF52279">
    <property type="entry name" value="Beta-D-glucan exohydrolase, C-terminal domain"/>
    <property type="match status" value="1"/>
</dbReference>
<dbReference type="Proteomes" id="UP000032483">
    <property type="component" value="Unassembled WGS sequence"/>
</dbReference>
<dbReference type="SUPFAM" id="SSF51445">
    <property type="entry name" value="(Trans)glycosidases"/>
    <property type="match status" value="1"/>
</dbReference>
<evidence type="ECO:0000256" key="3">
    <source>
        <dbReference type="ARBA" id="ARBA00023277"/>
    </source>
</evidence>
<dbReference type="InterPro" id="IPR001764">
    <property type="entry name" value="Glyco_hydro_3_N"/>
</dbReference>
<dbReference type="InterPro" id="IPR019800">
    <property type="entry name" value="Glyco_hydro_3_AS"/>
</dbReference>
<dbReference type="FunFam" id="2.60.40.10:FF:000495">
    <property type="entry name" value="Periplasmic beta-glucosidase"/>
    <property type="match status" value="1"/>
</dbReference>
<dbReference type="EMBL" id="WMZU01000047">
    <property type="protein sequence ID" value="MTS29056.1"/>
    <property type="molecule type" value="Genomic_DNA"/>
</dbReference>
<dbReference type="PATRIC" id="fig|1550024.3.peg.3625"/>
<reference evidence="10 11" key="2">
    <citation type="journal article" date="2019" name="Nat. Med.">
        <title>A library of human gut bacterial isolates paired with longitudinal multiomics data enables mechanistic microbiome research.</title>
        <authorList>
            <person name="Poyet M."/>
            <person name="Groussin M."/>
            <person name="Gibbons S.M."/>
            <person name="Avila-Pacheco J."/>
            <person name="Jiang X."/>
            <person name="Kearney S.M."/>
            <person name="Perrotta A.R."/>
            <person name="Berdy B."/>
            <person name="Zhao S."/>
            <person name="Lieberman T.D."/>
            <person name="Swanson P.K."/>
            <person name="Smith M."/>
            <person name="Roesemann S."/>
            <person name="Alexander J.E."/>
            <person name="Rich S.A."/>
            <person name="Livny J."/>
            <person name="Vlamakis H."/>
            <person name="Clish C."/>
            <person name="Bullock K."/>
            <person name="Deik A."/>
            <person name="Scott J."/>
            <person name="Pierce K.A."/>
            <person name="Xavier R.J."/>
            <person name="Alm E.J."/>
        </authorList>
    </citation>
    <scope>NUCLEOTIDE SEQUENCE [LARGE SCALE GENOMIC DNA]</scope>
    <source>
        <strain evidence="7 11">BIOML-A4</strain>
        <strain evidence="8 10">BIOML-A7</strain>
    </source>
</reference>
<dbReference type="InterPro" id="IPR026891">
    <property type="entry name" value="Fn3-like"/>
</dbReference>
<protein>
    <submittedName>
        <fullName evidence="7">Glycosyl hydrolase</fullName>
    </submittedName>
</protein>
<dbReference type="InterPro" id="IPR036962">
    <property type="entry name" value="Glyco_hydro_3_N_sf"/>
</dbReference>
<dbReference type="PANTHER" id="PTHR42715">
    <property type="entry name" value="BETA-GLUCOSIDASE"/>
    <property type="match status" value="1"/>
</dbReference>
<evidence type="ECO:0000256" key="1">
    <source>
        <dbReference type="ARBA" id="ARBA00005336"/>
    </source>
</evidence>
<dbReference type="InterPro" id="IPR017853">
    <property type="entry name" value="GH"/>
</dbReference>
<dbReference type="AlphaFoldDB" id="A0A0D8IVV2"/>
<dbReference type="InterPro" id="IPR050288">
    <property type="entry name" value="Cellulose_deg_GH3"/>
</dbReference>
<dbReference type="Pfam" id="PF01915">
    <property type="entry name" value="Glyco_hydro_3_C"/>
    <property type="match status" value="1"/>
</dbReference>
<dbReference type="GO" id="GO:0005975">
    <property type="term" value="P:carbohydrate metabolic process"/>
    <property type="evidence" value="ECO:0007669"/>
    <property type="project" value="InterPro"/>
</dbReference>
<evidence type="ECO:0000313" key="7">
    <source>
        <dbReference type="EMBL" id="MTS29056.1"/>
    </source>
</evidence>
<dbReference type="EMBL" id="WMZR01000016">
    <property type="protein sequence ID" value="MTS52322.1"/>
    <property type="molecule type" value="Genomic_DNA"/>
</dbReference>
<keyword evidence="3" id="KW-0119">Carbohydrate metabolism</keyword>
<dbReference type="Pfam" id="PF00933">
    <property type="entry name" value="Glyco_hydro_3"/>
    <property type="match status" value="1"/>
</dbReference>
<keyword evidence="9" id="KW-1185">Reference proteome</keyword>
<dbReference type="EMBL" id="JXXK01000030">
    <property type="protein sequence ID" value="KJF38820.1"/>
    <property type="molecule type" value="Genomic_DNA"/>
</dbReference>
<comment type="similarity">
    <text evidence="1 4">Belongs to the glycosyl hydrolase 3 family.</text>
</comment>
<dbReference type="Proteomes" id="UP000472755">
    <property type="component" value="Unassembled WGS sequence"/>
</dbReference>
<evidence type="ECO:0000313" key="8">
    <source>
        <dbReference type="EMBL" id="MTS52322.1"/>
    </source>
</evidence>
<sequence>MTNDRIGNIIASLTLEEKASLASGKSFWETQDIPAKGVPSIWLADGPHGLRKEDRLHIRENGGHSVKATCFPTASALACAWSPALARRVGAAIGRECRAHGVAVVLGPGVNIKRSPLCGRNFEYYSEDPLLAGKLAAGFIRGAEGEGVGTSLKHFAVNNQETLRMSVSAEVDERALHELYLRPFEIAVKEGAPSTVMCSYNRINGVYASENRMLLTRILREQWGFDGLVMSDWGAVYRRPAGVAAGLDLEMPSSGGVTDREIVRAVRAGRLDEAALDALCARVLRLALAHAPQRKKAYPAPVHNVAAVRRMLDRHHALAVRAARESAVLLKNEGRVLPLAPDAKVAVVGALAGRRCRYQGAGSSLINAHGRPDFLHALVRGGCRDAAYAPGYDPDSECVDAKLEEKALNAARGADTVLLFLGLTDLFETEGYDRAHMRLPFNQLHLLDRLAGAGKDVVVVLAGGSPVETPWLPRAKAVLYTALGGEGVGEAVFQLLYGRACPAGRLAETWPKRLEDTPAARHWPMGPDAVTYNESIYVGYRYYDKAHVDVRFPFGYGLSYTSFAYSGLTLSRKVLAPGKAIEVLFTVENTGAMAGVETAQVYVAHRNSAAHQPVRTLAGFARVALKPGERKTVCVTLPPSALEFYDVARHAFVVEAGRYEVSVGRHSRCLLLHAAFTARGETVALPPAHSAGGPYGSFADNTFPDAAFAAIHTRPLPRNQKPVRGEYTQTTVLGDMLDSRTGRALHALALCAARLGMHFSNNPAVNRRVCEMTVRDLPFKNLVLNTSGIIRYPAAEALLALANGRLFSRGGTVRAERGRSRKG</sequence>
<feature type="domain" description="Fibronectin type III-like" evidence="5">
    <location>
        <begin position="597"/>
        <end position="667"/>
    </location>
</feature>
<organism evidence="6 9">
    <name type="scientific">Ruthenibacterium lactatiformans</name>
    <dbReference type="NCBI Taxonomy" id="1550024"/>
    <lineage>
        <taxon>Bacteria</taxon>
        <taxon>Bacillati</taxon>
        <taxon>Bacillota</taxon>
        <taxon>Clostridia</taxon>
        <taxon>Eubacteriales</taxon>
        <taxon>Oscillospiraceae</taxon>
        <taxon>Ruthenibacterium</taxon>
    </lineage>
</organism>
<evidence type="ECO:0000313" key="10">
    <source>
        <dbReference type="Proteomes" id="UP000449193"/>
    </source>
</evidence>
<evidence type="ECO:0000313" key="11">
    <source>
        <dbReference type="Proteomes" id="UP000472755"/>
    </source>
</evidence>
<keyword evidence="4" id="KW-0326">Glycosidase</keyword>
<proteinExistence type="inferred from homology"/>
<dbReference type="RefSeq" id="WP_050006258.1">
    <property type="nucleotide sequence ID" value="NZ_CAQJQL010000093.1"/>
</dbReference>
<dbReference type="GO" id="GO:0008422">
    <property type="term" value="F:beta-glucosidase activity"/>
    <property type="evidence" value="ECO:0007669"/>
    <property type="project" value="UniProtKB-ARBA"/>
</dbReference>
<dbReference type="PRINTS" id="PR00133">
    <property type="entry name" value="GLHYDRLASE3"/>
</dbReference>
<dbReference type="InterPro" id="IPR002772">
    <property type="entry name" value="Glyco_hydro_3_C"/>
</dbReference>